<dbReference type="GO" id="GO:0042802">
    <property type="term" value="F:identical protein binding"/>
    <property type="evidence" value="ECO:0007669"/>
    <property type="project" value="UniProtKB-ARBA"/>
</dbReference>
<evidence type="ECO:0000259" key="10">
    <source>
        <dbReference type="PROSITE" id="PS50110"/>
    </source>
</evidence>
<dbReference type="Gene3D" id="1.10.10.10">
    <property type="entry name" value="Winged helix-like DNA-binding domain superfamily/Winged helix DNA-binding domain"/>
    <property type="match status" value="1"/>
</dbReference>
<dbReference type="InterPro" id="IPR011006">
    <property type="entry name" value="CheY-like_superfamily"/>
</dbReference>
<evidence type="ECO:0000256" key="6">
    <source>
        <dbReference type="ARBA" id="ARBA00023125"/>
    </source>
</evidence>
<dbReference type="PROSITE" id="PS50110">
    <property type="entry name" value="RESPONSE_REGULATORY"/>
    <property type="match status" value="1"/>
</dbReference>
<evidence type="ECO:0000256" key="5">
    <source>
        <dbReference type="ARBA" id="ARBA00023015"/>
    </source>
</evidence>
<evidence type="ECO:0000313" key="13">
    <source>
        <dbReference type="Proteomes" id="UP000234479"/>
    </source>
</evidence>
<evidence type="ECO:0000256" key="3">
    <source>
        <dbReference type="ARBA" id="ARBA00022553"/>
    </source>
</evidence>
<dbReference type="EMBL" id="PJRS01000006">
    <property type="protein sequence ID" value="PLR28657.1"/>
    <property type="molecule type" value="Genomic_DNA"/>
</dbReference>
<dbReference type="Gene3D" id="3.40.50.2300">
    <property type="match status" value="1"/>
</dbReference>
<feature type="DNA-binding region" description="OmpR/PhoB-type" evidence="9">
    <location>
        <begin position="130"/>
        <end position="229"/>
    </location>
</feature>
<dbReference type="InterPro" id="IPR001789">
    <property type="entry name" value="Sig_transdc_resp-reg_receiver"/>
</dbReference>
<dbReference type="Proteomes" id="UP000234479">
    <property type="component" value="Unassembled WGS sequence"/>
</dbReference>
<keyword evidence="5" id="KW-0805">Transcription regulation</keyword>
<dbReference type="Pfam" id="PF00486">
    <property type="entry name" value="Trans_reg_C"/>
    <property type="match status" value="1"/>
</dbReference>
<comment type="caution">
    <text evidence="12">The sequence shown here is derived from an EMBL/GenBank/DDBJ whole genome shotgun (WGS) entry which is preliminary data.</text>
</comment>
<evidence type="ECO:0000256" key="7">
    <source>
        <dbReference type="ARBA" id="ARBA00023163"/>
    </source>
</evidence>
<name>A0A2N5DRI1_9CAUL</name>
<dbReference type="GO" id="GO:0000156">
    <property type="term" value="F:phosphorelay response regulator activity"/>
    <property type="evidence" value="ECO:0007669"/>
    <property type="project" value="TreeGrafter"/>
</dbReference>
<accession>A0A2N5DRI1</accession>
<feature type="domain" description="OmpR/PhoB-type" evidence="11">
    <location>
        <begin position="130"/>
        <end position="229"/>
    </location>
</feature>
<dbReference type="OrthoDB" id="9802426at2"/>
<evidence type="ECO:0000256" key="2">
    <source>
        <dbReference type="ARBA" id="ARBA00022490"/>
    </source>
</evidence>
<dbReference type="AlphaFoldDB" id="A0A2N5DRI1"/>
<dbReference type="PROSITE" id="PS51755">
    <property type="entry name" value="OMPR_PHOB"/>
    <property type="match status" value="1"/>
</dbReference>
<evidence type="ECO:0000256" key="1">
    <source>
        <dbReference type="ARBA" id="ARBA00004496"/>
    </source>
</evidence>
<dbReference type="FunFam" id="3.40.50.2300:FF:000021">
    <property type="entry name" value="Two-component system response regulator KdpE"/>
    <property type="match status" value="1"/>
</dbReference>
<keyword evidence="2" id="KW-0963">Cytoplasm</keyword>
<organism evidence="12 13">
    <name type="scientific">Caulobacter zeae</name>
    <dbReference type="NCBI Taxonomy" id="2055137"/>
    <lineage>
        <taxon>Bacteria</taxon>
        <taxon>Pseudomonadati</taxon>
        <taxon>Pseudomonadota</taxon>
        <taxon>Alphaproteobacteria</taxon>
        <taxon>Caulobacterales</taxon>
        <taxon>Caulobacteraceae</taxon>
        <taxon>Caulobacter</taxon>
    </lineage>
</organism>
<keyword evidence="4" id="KW-0902">Two-component regulatory system</keyword>
<dbReference type="SMART" id="SM00448">
    <property type="entry name" value="REC"/>
    <property type="match status" value="1"/>
</dbReference>
<sequence length="233" mass="25673">MQLNQAHILLVDDEPQLVRALTPALSAAGYQVTTAETGAGALSHLARDGCDVVILDLGLPDLDGKAVIERIREWSEVPIVVLSARDIEAEKIAALDLGADDFVNKPFAVGELLARLRAALRGRDRRFSARARFKAGDLEINFADRIVLLQGDEVRLTPREYDLLKTLARYAGRVVTHRQLIASVWGPQAQTDAQFVRVLVGQLRQKLEEEPAAPRILLTEPGLGYRLIPEDES</sequence>
<protein>
    <submittedName>
        <fullName evidence="12">DNA-binding response regulator</fullName>
    </submittedName>
</protein>
<keyword evidence="6 9" id="KW-0238">DNA-binding</keyword>
<dbReference type="GO" id="GO:0000987">
    <property type="term" value="F:cis-regulatory region sequence-specific DNA binding"/>
    <property type="evidence" value="ECO:0007669"/>
    <property type="project" value="UniProtKB-ARBA"/>
</dbReference>
<feature type="domain" description="Response regulatory" evidence="10">
    <location>
        <begin position="7"/>
        <end position="120"/>
    </location>
</feature>
<dbReference type="Gene3D" id="6.10.250.690">
    <property type="match status" value="1"/>
</dbReference>
<dbReference type="PANTHER" id="PTHR48111">
    <property type="entry name" value="REGULATOR OF RPOS"/>
    <property type="match status" value="1"/>
</dbReference>
<dbReference type="InterPro" id="IPR039420">
    <property type="entry name" value="WalR-like"/>
</dbReference>
<gene>
    <name evidence="12" type="ORF">SGCZBJ_01525</name>
</gene>
<dbReference type="Pfam" id="PF00072">
    <property type="entry name" value="Response_reg"/>
    <property type="match status" value="1"/>
</dbReference>
<dbReference type="SUPFAM" id="SSF52172">
    <property type="entry name" value="CheY-like"/>
    <property type="match status" value="1"/>
</dbReference>
<dbReference type="GO" id="GO:0032993">
    <property type="term" value="C:protein-DNA complex"/>
    <property type="evidence" value="ECO:0007669"/>
    <property type="project" value="TreeGrafter"/>
</dbReference>
<evidence type="ECO:0000259" key="11">
    <source>
        <dbReference type="PROSITE" id="PS51755"/>
    </source>
</evidence>
<evidence type="ECO:0000256" key="4">
    <source>
        <dbReference type="ARBA" id="ARBA00023012"/>
    </source>
</evidence>
<keyword evidence="13" id="KW-1185">Reference proteome</keyword>
<evidence type="ECO:0000313" key="12">
    <source>
        <dbReference type="EMBL" id="PLR28657.1"/>
    </source>
</evidence>
<dbReference type="PANTHER" id="PTHR48111:SF50">
    <property type="entry name" value="KDP OPERON TRANSCRIPTIONAL REGULATORY PROTEIN KDPE"/>
    <property type="match status" value="1"/>
</dbReference>
<feature type="modified residue" description="4-aspartylphosphate" evidence="8">
    <location>
        <position position="56"/>
    </location>
</feature>
<dbReference type="GO" id="GO:0005829">
    <property type="term" value="C:cytosol"/>
    <property type="evidence" value="ECO:0007669"/>
    <property type="project" value="TreeGrafter"/>
</dbReference>
<dbReference type="InterPro" id="IPR001867">
    <property type="entry name" value="OmpR/PhoB-type_DNA-bd"/>
</dbReference>
<reference evidence="12 13" key="1">
    <citation type="submission" date="2017-12" db="EMBL/GenBank/DDBJ databases">
        <title>The genome sequence of Caulobacter sp. 410.</title>
        <authorList>
            <person name="Gao J."/>
            <person name="Mao X."/>
            <person name="Sun J."/>
        </authorList>
    </citation>
    <scope>NUCLEOTIDE SEQUENCE [LARGE SCALE GENOMIC DNA]</scope>
    <source>
        <strain evidence="12 13">410</strain>
    </source>
</reference>
<dbReference type="SMART" id="SM00862">
    <property type="entry name" value="Trans_reg_C"/>
    <property type="match status" value="1"/>
</dbReference>
<comment type="subcellular location">
    <subcellularLocation>
        <location evidence="1">Cytoplasm</location>
    </subcellularLocation>
</comment>
<dbReference type="CDD" id="cd00383">
    <property type="entry name" value="trans_reg_C"/>
    <property type="match status" value="1"/>
</dbReference>
<dbReference type="RefSeq" id="WP_101716275.1">
    <property type="nucleotide sequence ID" value="NZ_PJRS01000006.1"/>
</dbReference>
<proteinExistence type="predicted"/>
<keyword evidence="3 8" id="KW-0597">Phosphoprotein</keyword>
<dbReference type="InterPro" id="IPR036388">
    <property type="entry name" value="WH-like_DNA-bd_sf"/>
</dbReference>
<keyword evidence="7" id="KW-0804">Transcription</keyword>
<evidence type="ECO:0000256" key="9">
    <source>
        <dbReference type="PROSITE-ProRule" id="PRU01091"/>
    </source>
</evidence>
<evidence type="ECO:0000256" key="8">
    <source>
        <dbReference type="PROSITE-ProRule" id="PRU00169"/>
    </source>
</evidence>
<dbReference type="GO" id="GO:0045893">
    <property type="term" value="P:positive regulation of DNA-templated transcription"/>
    <property type="evidence" value="ECO:0007669"/>
    <property type="project" value="UniProtKB-ARBA"/>
</dbReference>